<sequence length="119" mass="14003">MINRINRITPFLKNQYDNQLHVMKCQSLDKTLNELLMMVLVRQTEDCDMLLHMVMTDMKLLVVQIETADITADDVDNVSCSTNVERSKQVDLKFAHSSIELHLHDIHVDQDKHEVDRRW</sequence>
<organism evidence="1">
    <name type="scientific">Tanacetum cinerariifolium</name>
    <name type="common">Dalmatian daisy</name>
    <name type="synonym">Chrysanthemum cinerariifolium</name>
    <dbReference type="NCBI Taxonomy" id="118510"/>
    <lineage>
        <taxon>Eukaryota</taxon>
        <taxon>Viridiplantae</taxon>
        <taxon>Streptophyta</taxon>
        <taxon>Embryophyta</taxon>
        <taxon>Tracheophyta</taxon>
        <taxon>Spermatophyta</taxon>
        <taxon>Magnoliopsida</taxon>
        <taxon>eudicotyledons</taxon>
        <taxon>Gunneridae</taxon>
        <taxon>Pentapetalae</taxon>
        <taxon>asterids</taxon>
        <taxon>campanulids</taxon>
        <taxon>Asterales</taxon>
        <taxon>Asteraceae</taxon>
        <taxon>Asteroideae</taxon>
        <taxon>Anthemideae</taxon>
        <taxon>Anthemidinae</taxon>
        <taxon>Tanacetum</taxon>
    </lineage>
</organism>
<reference evidence="1" key="1">
    <citation type="journal article" date="2019" name="Sci. Rep.">
        <title>Draft genome of Tanacetum cinerariifolium, the natural source of mosquito coil.</title>
        <authorList>
            <person name="Yamashiro T."/>
            <person name="Shiraishi A."/>
            <person name="Satake H."/>
            <person name="Nakayama K."/>
        </authorList>
    </citation>
    <scope>NUCLEOTIDE SEQUENCE</scope>
</reference>
<name>A0A699Q5R9_TANCI</name>
<dbReference type="AlphaFoldDB" id="A0A699Q5R9"/>
<gene>
    <name evidence="1" type="ORF">Tci_830897</name>
</gene>
<protein>
    <submittedName>
        <fullName evidence="1">Uncharacterized protein</fullName>
    </submittedName>
</protein>
<accession>A0A699Q5R9</accession>
<comment type="caution">
    <text evidence="1">The sequence shown here is derived from an EMBL/GenBank/DDBJ whole genome shotgun (WGS) entry which is preliminary data.</text>
</comment>
<dbReference type="EMBL" id="BKCJ010979398">
    <property type="protein sequence ID" value="GFC58927.1"/>
    <property type="molecule type" value="Genomic_DNA"/>
</dbReference>
<proteinExistence type="predicted"/>
<evidence type="ECO:0000313" key="1">
    <source>
        <dbReference type="EMBL" id="GFC58927.1"/>
    </source>
</evidence>